<evidence type="ECO:0000256" key="1">
    <source>
        <dbReference type="ARBA" id="ARBA00004651"/>
    </source>
</evidence>
<dbReference type="GO" id="GO:0005886">
    <property type="term" value="C:plasma membrane"/>
    <property type="evidence" value="ECO:0007669"/>
    <property type="project" value="UniProtKB-SubCell"/>
</dbReference>
<keyword evidence="4 7" id="KW-0812">Transmembrane</keyword>
<proteinExistence type="inferred from homology"/>
<dbReference type="PANTHER" id="PTHR30193">
    <property type="entry name" value="ABC TRANSPORTER PERMEASE PROTEIN"/>
    <property type="match status" value="1"/>
</dbReference>
<dbReference type="PROSITE" id="PS50928">
    <property type="entry name" value="ABC_TM1"/>
    <property type="match status" value="1"/>
</dbReference>
<evidence type="ECO:0000313" key="10">
    <source>
        <dbReference type="Proteomes" id="UP000196084"/>
    </source>
</evidence>
<organism evidence="9 10">
    <name type="scientific">Natronolimnobius baerhuensis</name>
    <dbReference type="NCBI Taxonomy" id="253108"/>
    <lineage>
        <taxon>Archaea</taxon>
        <taxon>Methanobacteriati</taxon>
        <taxon>Methanobacteriota</taxon>
        <taxon>Stenosarchaea group</taxon>
        <taxon>Halobacteria</taxon>
        <taxon>Halobacteriales</taxon>
        <taxon>Natrialbaceae</taxon>
        <taxon>Natronolimnobius</taxon>
    </lineage>
</organism>
<comment type="caution">
    <text evidence="9">The sequence shown here is derived from an EMBL/GenBank/DDBJ whole genome shotgun (WGS) entry which is preliminary data.</text>
</comment>
<dbReference type="Gene3D" id="1.10.3720.10">
    <property type="entry name" value="MetI-like"/>
    <property type="match status" value="1"/>
</dbReference>
<comment type="similarity">
    <text evidence="7">Belongs to the binding-protein-dependent transport system permease family.</text>
</comment>
<dbReference type="PANTHER" id="PTHR30193:SF41">
    <property type="entry name" value="DIACETYLCHITOBIOSE UPTAKE SYSTEM PERMEASE PROTEIN NGCF"/>
    <property type="match status" value="1"/>
</dbReference>
<comment type="subcellular location">
    <subcellularLocation>
        <location evidence="1 7">Cell membrane</location>
        <topology evidence="1 7">Multi-pass membrane protein</topology>
    </subcellularLocation>
</comment>
<evidence type="ECO:0000313" key="9">
    <source>
        <dbReference type="EMBL" id="OVE85850.1"/>
    </source>
</evidence>
<evidence type="ECO:0000256" key="4">
    <source>
        <dbReference type="ARBA" id="ARBA00022692"/>
    </source>
</evidence>
<feature type="transmembrane region" description="Helical" evidence="7">
    <location>
        <begin position="275"/>
        <end position="300"/>
    </location>
</feature>
<dbReference type="GO" id="GO:0055085">
    <property type="term" value="P:transmembrane transport"/>
    <property type="evidence" value="ECO:0007669"/>
    <property type="project" value="InterPro"/>
</dbReference>
<feature type="transmembrane region" description="Helical" evidence="7">
    <location>
        <begin position="224"/>
        <end position="243"/>
    </location>
</feature>
<evidence type="ECO:0000256" key="7">
    <source>
        <dbReference type="RuleBase" id="RU363032"/>
    </source>
</evidence>
<accession>A0A202ECX2</accession>
<dbReference type="InterPro" id="IPR051393">
    <property type="entry name" value="ABC_transporter_permease"/>
</dbReference>
<dbReference type="RefSeq" id="WP_087713960.1">
    <property type="nucleotide sequence ID" value="NZ_MWPH01000001.1"/>
</dbReference>
<name>A0A202ECX2_9EURY</name>
<keyword evidence="3" id="KW-1003">Cell membrane</keyword>
<dbReference type="SUPFAM" id="SSF161098">
    <property type="entry name" value="MetI-like"/>
    <property type="match status" value="1"/>
</dbReference>
<feature type="transmembrane region" description="Helical" evidence="7">
    <location>
        <begin position="133"/>
        <end position="157"/>
    </location>
</feature>
<feature type="transmembrane region" description="Helical" evidence="7">
    <location>
        <begin position="169"/>
        <end position="193"/>
    </location>
</feature>
<evidence type="ECO:0000256" key="2">
    <source>
        <dbReference type="ARBA" id="ARBA00022448"/>
    </source>
</evidence>
<evidence type="ECO:0000256" key="5">
    <source>
        <dbReference type="ARBA" id="ARBA00022989"/>
    </source>
</evidence>
<protein>
    <submittedName>
        <fullName evidence="9">ABC transporter permease</fullName>
    </submittedName>
</protein>
<dbReference type="AlphaFoldDB" id="A0A202ECX2"/>
<evidence type="ECO:0000256" key="3">
    <source>
        <dbReference type="ARBA" id="ARBA00022475"/>
    </source>
</evidence>
<dbReference type="Proteomes" id="UP000196084">
    <property type="component" value="Unassembled WGS sequence"/>
</dbReference>
<feature type="domain" description="ABC transmembrane type-1" evidence="8">
    <location>
        <begin position="90"/>
        <end position="296"/>
    </location>
</feature>
<keyword evidence="10" id="KW-1185">Reference proteome</keyword>
<sequence>MAHSTQQSDSSGDDSGLRDRSDSSVSELVAGLSFAVPYLIIAGLFLFGPLLLALYMSFHDWNALDPGQSQFIGLENYRILLGDPDFWNALWNTVYFVILTVPPIVIGSLLLALGVNRDVKGKWLLRTIFFSPYVLTVAVVGLLWTEVFSASGLIPYYVGGGNWLNDHTLAMPALAIATVWWQLAFNFIILLAARQNVPDRLYEAAKLDGASTWRMMRDITIPQMQNPLIFVVIVTFVGSFQVFGQPFIMTDGGPSFETTTIVLYLYDTAFTGREFGYAAAVGYVLFMILIAVSATSYYFLSGDKR</sequence>
<dbReference type="InterPro" id="IPR000515">
    <property type="entry name" value="MetI-like"/>
</dbReference>
<keyword evidence="6 7" id="KW-0472">Membrane</keyword>
<keyword evidence="2 7" id="KW-0813">Transport</keyword>
<dbReference type="InterPro" id="IPR035906">
    <property type="entry name" value="MetI-like_sf"/>
</dbReference>
<keyword evidence="5 7" id="KW-1133">Transmembrane helix</keyword>
<dbReference type="EMBL" id="MWPH01000001">
    <property type="protein sequence ID" value="OVE85850.1"/>
    <property type="molecule type" value="Genomic_DNA"/>
</dbReference>
<dbReference type="Pfam" id="PF00528">
    <property type="entry name" value="BPD_transp_1"/>
    <property type="match status" value="1"/>
</dbReference>
<reference evidence="9 10" key="1">
    <citation type="submission" date="2017-02" db="EMBL/GenBank/DDBJ databases">
        <title>Natronthermophilus aegyptiacus gen. nov.,sp. nov., an aerobic, extremely halophilic alkalithermophilic archaeon isolated from the athalassohaline Wadi An Natrun, Egypt.</title>
        <authorList>
            <person name="Zhao B."/>
        </authorList>
    </citation>
    <scope>NUCLEOTIDE SEQUENCE [LARGE SCALE GENOMIC DNA]</scope>
    <source>
        <strain evidence="9 10">CGMCC 1.3597</strain>
    </source>
</reference>
<feature type="transmembrane region" description="Helical" evidence="7">
    <location>
        <begin position="28"/>
        <end position="56"/>
    </location>
</feature>
<feature type="transmembrane region" description="Helical" evidence="7">
    <location>
        <begin position="94"/>
        <end position="113"/>
    </location>
</feature>
<evidence type="ECO:0000259" key="8">
    <source>
        <dbReference type="PROSITE" id="PS50928"/>
    </source>
</evidence>
<evidence type="ECO:0000256" key="6">
    <source>
        <dbReference type="ARBA" id="ARBA00023136"/>
    </source>
</evidence>
<dbReference type="CDD" id="cd06261">
    <property type="entry name" value="TM_PBP2"/>
    <property type="match status" value="1"/>
</dbReference>
<gene>
    <name evidence="9" type="ORF">B2G88_03285</name>
</gene>
<dbReference type="OrthoDB" id="45815at2157"/>